<dbReference type="OrthoDB" id="9809746at2"/>
<dbReference type="SUPFAM" id="SSF52833">
    <property type="entry name" value="Thioredoxin-like"/>
    <property type="match status" value="1"/>
</dbReference>
<dbReference type="InterPro" id="IPR013766">
    <property type="entry name" value="Thioredoxin_domain"/>
</dbReference>
<evidence type="ECO:0000259" key="1">
    <source>
        <dbReference type="PROSITE" id="PS51352"/>
    </source>
</evidence>
<dbReference type="AlphaFoldDB" id="A6G0I1"/>
<dbReference type="InterPro" id="IPR036249">
    <property type="entry name" value="Thioredoxin-like_sf"/>
</dbReference>
<sequence>MTTPSHTQKLHPGAAFPSLEVPSLDGSVRDLCKPQGDADWMMVVVYRGRHCPMCTRYLDMLTPLLPQFTAIGVDVAAVSGDSAAQLERHLGQLGAEPSFPIFHSLSVTQMQQLGLYISDPRSPEETDHPFAEPGVFVINEHGTLQVVDISNNPFVRPELDTLARGLKWIRNPDNDYPIRGARPYG</sequence>
<dbReference type="Proteomes" id="UP000005801">
    <property type="component" value="Unassembled WGS sequence"/>
</dbReference>
<keyword evidence="2" id="KW-0560">Oxidoreductase</keyword>
<accession>A6G0I1</accession>
<dbReference type="GO" id="GO:0004601">
    <property type="term" value="F:peroxidase activity"/>
    <property type="evidence" value="ECO:0007669"/>
    <property type="project" value="UniProtKB-KW"/>
</dbReference>
<dbReference type="Gene3D" id="3.40.30.10">
    <property type="entry name" value="Glutaredoxin"/>
    <property type="match status" value="1"/>
</dbReference>
<proteinExistence type="predicted"/>
<reference evidence="2 3" key="1">
    <citation type="submission" date="2007-06" db="EMBL/GenBank/DDBJ databases">
        <authorList>
            <person name="Shimkets L."/>
            <person name="Ferriera S."/>
            <person name="Johnson J."/>
            <person name="Kravitz S."/>
            <person name="Beeson K."/>
            <person name="Sutton G."/>
            <person name="Rogers Y.-H."/>
            <person name="Friedman R."/>
            <person name="Frazier M."/>
            <person name="Venter J.C."/>
        </authorList>
    </citation>
    <scope>NUCLEOTIDE SEQUENCE [LARGE SCALE GENOMIC DNA]</scope>
    <source>
        <strain evidence="2 3">SIR-1</strain>
    </source>
</reference>
<evidence type="ECO:0000313" key="3">
    <source>
        <dbReference type="Proteomes" id="UP000005801"/>
    </source>
</evidence>
<keyword evidence="2" id="KW-0575">Peroxidase</keyword>
<dbReference type="InterPro" id="IPR000866">
    <property type="entry name" value="AhpC/TSA"/>
</dbReference>
<dbReference type="RefSeq" id="WP_006970230.1">
    <property type="nucleotide sequence ID" value="NZ_ABCS01000009.1"/>
</dbReference>
<keyword evidence="3" id="KW-1185">Reference proteome</keyword>
<comment type="caution">
    <text evidence="2">The sequence shown here is derived from an EMBL/GenBank/DDBJ whole genome shotgun (WGS) entry which is preliminary data.</text>
</comment>
<dbReference type="eggNOG" id="COG1225">
    <property type="taxonomic scope" value="Bacteria"/>
</dbReference>
<feature type="domain" description="Thioredoxin" evidence="1">
    <location>
        <begin position="10"/>
        <end position="171"/>
    </location>
</feature>
<dbReference type="EMBL" id="ABCS01000009">
    <property type="protein sequence ID" value="EDM80627.1"/>
    <property type="molecule type" value="Genomic_DNA"/>
</dbReference>
<dbReference type="STRING" id="391625.PPSIR1_37079"/>
<dbReference type="PROSITE" id="PS51352">
    <property type="entry name" value="THIOREDOXIN_2"/>
    <property type="match status" value="1"/>
</dbReference>
<organism evidence="2 3">
    <name type="scientific">Plesiocystis pacifica SIR-1</name>
    <dbReference type="NCBI Taxonomy" id="391625"/>
    <lineage>
        <taxon>Bacteria</taxon>
        <taxon>Pseudomonadati</taxon>
        <taxon>Myxococcota</taxon>
        <taxon>Polyangia</taxon>
        <taxon>Nannocystales</taxon>
        <taxon>Nannocystaceae</taxon>
        <taxon>Plesiocystis</taxon>
    </lineage>
</organism>
<name>A6G0I1_9BACT</name>
<dbReference type="Pfam" id="PF00578">
    <property type="entry name" value="AhpC-TSA"/>
    <property type="match status" value="1"/>
</dbReference>
<gene>
    <name evidence="2" type="ORF">PPSIR1_37079</name>
</gene>
<evidence type="ECO:0000313" key="2">
    <source>
        <dbReference type="EMBL" id="EDM80627.1"/>
    </source>
</evidence>
<protein>
    <submittedName>
        <fullName evidence="2">Thioredoxin peroxidase</fullName>
    </submittedName>
</protein>